<name>A0A7X1KK58_9SPHN</name>
<dbReference type="SUPFAM" id="SSF53807">
    <property type="entry name" value="Helical backbone' metal receptor"/>
    <property type="match status" value="1"/>
</dbReference>
<dbReference type="Gene3D" id="3.40.50.1980">
    <property type="entry name" value="Nitrogenase molybdenum iron protein domain"/>
    <property type="match status" value="2"/>
</dbReference>
<dbReference type="AlphaFoldDB" id="A0A7X1KK58"/>
<dbReference type="PANTHER" id="PTHR30535">
    <property type="entry name" value="VITAMIN B12-BINDING PROTEIN"/>
    <property type="match status" value="1"/>
</dbReference>
<accession>A0A7X1KK58</accession>
<gene>
    <name evidence="4" type="ORF">H7F51_00265</name>
</gene>
<dbReference type="InterPro" id="IPR050902">
    <property type="entry name" value="ABC_Transporter_SBP"/>
</dbReference>
<feature type="chain" id="PRO_5030752983" evidence="2">
    <location>
        <begin position="20"/>
        <end position="284"/>
    </location>
</feature>
<reference evidence="4 5" key="1">
    <citation type="submission" date="2020-08" db="EMBL/GenBank/DDBJ databases">
        <title>The genome sequence of type strain Novosphingobium flavum NBRC 111647.</title>
        <authorList>
            <person name="Liu Y."/>
        </authorList>
    </citation>
    <scope>NUCLEOTIDE SEQUENCE [LARGE SCALE GENOMIC DNA]</scope>
    <source>
        <strain evidence="4 5">NBRC 111647</strain>
    </source>
</reference>
<sequence>MRAALPLALLLGACSPAAAPGQGAPSGPNPSGPTPSGIVSLNPCTDAILAEVADPARIAALSAYSSDPSSSSMDVAAARRFPAITGTVEEIAALRPALVIGGTFTPPATRAALARLGIPLVELPIAQTVTQSETQVRQIAALAGNPARGEALVARIEQALRKAAPPHGAPVTAIVWQSGGIVPGPDSLIADLLTRTGFTSLSAARGLKQADYLPLERMLVDPPRVILAASDSPSGENRLLTHPVLARLTHTARARLDPSLLWCGGSTIIRAAERLSAVRRKLAR</sequence>
<evidence type="ECO:0000313" key="4">
    <source>
        <dbReference type="EMBL" id="MBC2663943.1"/>
    </source>
</evidence>
<protein>
    <submittedName>
        <fullName evidence="4">ABC transporter substrate-binding protein</fullName>
    </submittedName>
</protein>
<evidence type="ECO:0000256" key="1">
    <source>
        <dbReference type="SAM" id="MobiDB-lite"/>
    </source>
</evidence>
<feature type="region of interest" description="Disordered" evidence="1">
    <location>
        <begin position="19"/>
        <end position="38"/>
    </location>
</feature>
<dbReference type="PROSITE" id="PS50983">
    <property type="entry name" value="FE_B12_PBP"/>
    <property type="match status" value="1"/>
</dbReference>
<evidence type="ECO:0000259" key="3">
    <source>
        <dbReference type="PROSITE" id="PS50983"/>
    </source>
</evidence>
<comment type="caution">
    <text evidence="4">The sequence shown here is derived from an EMBL/GenBank/DDBJ whole genome shotgun (WGS) entry which is preliminary data.</text>
</comment>
<feature type="domain" description="Fe/B12 periplasmic-binding" evidence="3">
    <location>
        <begin position="37"/>
        <end position="284"/>
    </location>
</feature>
<proteinExistence type="predicted"/>
<keyword evidence="2" id="KW-0732">Signal</keyword>
<dbReference type="EMBL" id="JACLAW010000001">
    <property type="protein sequence ID" value="MBC2663943.1"/>
    <property type="molecule type" value="Genomic_DNA"/>
</dbReference>
<dbReference type="Proteomes" id="UP000566813">
    <property type="component" value="Unassembled WGS sequence"/>
</dbReference>
<evidence type="ECO:0000256" key="2">
    <source>
        <dbReference type="SAM" id="SignalP"/>
    </source>
</evidence>
<dbReference type="PANTHER" id="PTHR30535:SF4">
    <property type="entry name" value="HEMIN-BINDING PERIPLASMIC PROTEIN HMUT"/>
    <property type="match status" value="1"/>
</dbReference>
<keyword evidence="5" id="KW-1185">Reference proteome</keyword>
<dbReference type="RefSeq" id="WP_185662206.1">
    <property type="nucleotide sequence ID" value="NZ_JACLAW010000001.1"/>
</dbReference>
<organism evidence="4 5">
    <name type="scientific">Novosphingobium flavum</name>
    <dbReference type="NCBI Taxonomy" id="1778672"/>
    <lineage>
        <taxon>Bacteria</taxon>
        <taxon>Pseudomonadati</taxon>
        <taxon>Pseudomonadota</taxon>
        <taxon>Alphaproteobacteria</taxon>
        <taxon>Sphingomonadales</taxon>
        <taxon>Sphingomonadaceae</taxon>
        <taxon>Novosphingobium</taxon>
    </lineage>
</organism>
<dbReference type="CDD" id="cd00636">
    <property type="entry name" value="TroA-like"/>
    <property type="match status" value="1"/>
</dbReference>
<dbReference type="InterPro" id="IPR002491">
    <property type="entry name" value="ABC_transptr_periplasmic_BD"/>
</dbReference>
<dbReference type="Pfam" id="PF01497">
    <property type="entry name" value="Peripla_BP_2"/>
    <property type="match status" value="1"/>
</dbReference>
<feature type="signal peptide" evidence="2">
    <location>
        <begin position="1"/>
        <end position="19"/>
    </location>
</feature>
<evidence type="ECO:0000313" key="5">
    <source>
        <dbReference type="Proteomes" id="UP000566813"/>
    </source>
</evidence>